<name>A0A345HW78_9ACTN</name>
<dbReference type="EMBL" id="CP031194">
    <property type="protein sequence ID" value="AXG80952.1"/>
    <property type="molecule type" value="Genomic_DNA"/>
</dbReference>
<dbReference type="OrthoDB" id="4241909at2"/>
<dbReference type="NCBIfam" id="TIGR04222">
    <property type="entry name" value="near_uncomplex"/>
    <property type="match status" value="1"/>
</dbReference>
<sequence length="320" mass="32439">MNNAVVLTLHVLIALSSLTLLISVLVVRRGDPAAPPMDAIPLTRPTDLEAAYLGGGPRRVAETAIATMQGDSRLVVGGPGIVAVRVPVAHNPVEQSVLQELATARSGWVLRLRQSVAASAAVRELGETLVRRGLLVPPARTRAWRMWGIVHGIVCFVGLPAVFIVSVISEVNSTSAFMESTSDDAFPPFAPSFTLLPTLFAGMALGFLSAALATWPRTRAGRRALRAFRDTARRPGASVSEMVAVYGVGGVPDPVLRRYLRAGGRVPAFGSTAGASSGGSSDSHFGHSCAGAASCGGGGSSSCGGGGGGGGGSCGGGGGS</sequence>
<keyword evidence="1" id="KW-1133">Transmembrane helix</keyword>
<dbReference type="KEGG" id="spad:DVK44_28475"/>
<gene>
    <name evidence="2" type="ORF">DVK44_28475</name>
</gene>
<feature type="transmembrane region" description="Helical" evidence="1">
    <location>
        <begin position="189"/>
        <end position="213"/>
    </location>
</feature>
<keyword evidence="3" id="KW-1185">Reference proteome</keyword>
<accession>A0A345HW78</accession>
<proteinExistence type="predicted"/>
<dbReference type="AlphaFoldDB" id="A0A345HW78"/>
<evidence type="ECO:0000256" key="1">
    <source>
        <dbReference type="SAM" id="Phobius"/>
    </source>
</evidence>
<reference evidence="3" key="1">
    <citation type="submission" date="2018-07" db="EMBL/GenBank/DDBJ databases">
        <authorList>
            <person name="Zhao J."/>
        </authorList>
    </citation>
    <scope>NUCLEOTIDE SEQUENCE [LARGE SCALE GENOMIC DNA]</scope>
    <source>
        <strain evidence="3">GSSD-12</strain>
    </source>
</reference>
<dbReference type="Proteomes" id="UP000253868">
    <property type="component" value="Chromosome"/>
</dbReference>
<protein>
    <submittedName>
        <fullName evidence="2">TIGR04222 domain-containing membrane protein</fullName>
    </submittedName>
</protein>
<evidence type="ECO:0000313" key="2">
    <source>
        <dbReference type="EMBL" id="AXG80952.1"/>
    </source>
</evidence>
<feature type="transmembrane region" description="Helical" evidence="1">
    <location>
        <begin position="149"/>
        <end position="169"/>
    </location>
</feature>
<keyword evidence="1" id="KW-0812">Transmembrane</keyword>
<keyword evidence="1" id="KW-0472">Membrane</keyword>
<organism evidence="2 3">
    <name type="scientific">Streptomyces paludis</name>
    <dbReference type="NCBI Taxonomy" id="2282738"/>
    <lineage>
        <taxon>Bacteria</taxon>
        <taxon>Bacillati</taxon>
        <taxon>Actinomycetota</taxon>
        <taxon>Actinomycetes</taxon>
        <taxon>Kitasatosporales</taxon>
        <taxon>Streptomycetaceae</taxon>
        <taxon>Streptomyces</taxon>
    </lineage>
</organism>
<evidence type="ECO:0000313" key="3">
    <source>
        <dbReference type="Proteomes" id="UP000253868"/>
    </source>
</evidence>
<dbReference type="InterPro" id="IPR026467">
    <property type="entry name" value="Ser/Gly_Cys_C_dom"/>
</dbReference>
<dbReference type="RefSeq" id="WP_114663276.1">
    <property type="nucleotide sequence ID" value="NZ_CP031194.1"/>
</dbReference>
<feature type="transmembrane region" description="Helical" evidence="1">
    <location>
        <begin position="6"/>
        <end position="27"/>
    </location>
</feature>